<organism evidence="2 3">
    <name type="scientific">Caldicellulosiruptor owensensis (strain ATCC 700167 / DSM 13100 / OL)</name>
    <dbReference type="NCBI Taxonomy" id="632518"/>
    <lineage>
        <taxon>Bacteria</taxon>
        <taxon>Bacillati</taxon>
        <taxon>Bacillota</taxon>
        <taxon>Bacillota incertae sedis</taxon>
        <taxon>Caldicellulosiruptorales</taxon>
        <taxon>Caldicellulosiruptoraceae</taxon>
        <taxon>Caldicellulosiruptor</taxon>
    </lineage>
</organism>
<dbReference type="AlphaFoldDB" id="E4Q5S9"/>
<feature type="transmembrane region" description="Helical" evidence="1">
    <location>
        <begin position="90"/>
        <end position="111"/>
    </location>
</feature>
<evidence type="ECO:0000313" key="3">
    <source>
        <dbReference type="Proteomes" id="UP000006889"/>
    </source>
</evidence>
<keyword evidence="1" id="KW-0472">Membrane</keyword>
<name>E4Q5S9_CALOW</name>
<keyword evidence="1" id="KW-1133">Transmembrane helix</keyword>
<dbReference type="EMBL" id="CP002216">
    <property type="protein sequence ID" value="ADQ05488.1"/>
    <property type="molecule type" value="Genomic_DNA"/>
</dbReference>
<dbReference type="HOGENOM" id="CLU_1792902_0_0_9"/>
<keyword evidence="3" id="KW-1185">Reference proteome</keyword>
<dbReference type="STRING" id="632518.Calow_1964"/>
<dbReference type="KEGG" id="cow:Calow_1964"/>
<reference key="1">
    <citation type="submission" date="2010-09" db="EMBL/GenBank/DDBJ databases">
        <title>Complete sequence of Caldicellulosiruptor owensensis OL.</title>
        <authorList>
            <consortium name="US DOE Joint Genome Institute"/>
            <person name="Lucas S."/>
            <person name="Copeland A."/>
            <person name="Lapidus A."/>
            <person name="Cheng J.-F."/>
            <person name="Bruce D."/>
            <person name="Goodwin L."/>
            <person name="Pitluck S."/>
            <person name="Davenport K."/>
            <person name="Detter J.C."/>
            <person name="Han C."/>
            <person name="Tapia R."/>
            <person name="Land M."/>
            <person name="Hauser L."/>
            <person name="Chang Y.-J."/>
            <person name="Jeffries C."/>
            <person name="Kyrpides N."/>
            <person name="Ivanova N."/>
            <person name="Mikhailova N."/>
            <person name="Blumer-Schuette S.E."/>
            <person name="Kelly R.M."/>
            <person name="Woyke T."/>
        </authorList>
    </citation>
    <scope>NUCLEOTIDE SEQUENCE</scope>
    <source>
        <strain>OL</strain>
    </source>
</reference>
<feature type="transmembrane region" description="Helical" evidence="1">
    <location>
        <begin position="55"/>
        <end position="78"/>
    </location>
</feature>
<evidence type="ECO:0000313" key="2">
    <source>
        <dbReference type="EMBL" id="ADQ05488.1"/>
    </source>
</evidence>
<protein>
    <submittedName>
        <fullName evidence="2">Uncharacterized protein</fullName>
    </submittedName>
</protein>
<reference evidence="2 3" key="2">
    <citation type="journal article" date="2011" name="J. Bacteriol.">
        <title>Complete genome sequences for the anaerobic, extremely thermophilic plant biomass-degrading bacteria Caldicellulosiruptor hydrothermalis, Caldicellulosiruptor kristjanssonii, Caldicellulosiruptor kronotskyensis, Caldicellulosiruptor owensenis, and Caldicellulosiruptor lactoaceticus.</title>
        <authorList>
            <person name="Blumer-Schuette S.E."/>
            <person name="Ozdemir I."/>
            <person name="Mistry D."/>
            <person name="Lucas S."/>
            <person name="Lapidus A."/>
            <person name="Cheng J.F."/>
            <person name="Goodwin L.A."/>
            <person name="Pitluck S."/>
            <person name="Land M.L."/>
            <person name="Hauser L.J."/>
            <person name="Woyke T."/>
            <person name="Mikhailova N."/>
            <person name="Pati A."/>
            <person name="Kyrpides N.C."/>
            <person name="Ivanova N."/>
            <person name="Detter J.C."/>
            <person name="Walston-Davenport K."/>
            <person name="Han S."/>
            <person name="Adams M.W."/>
            <person name="Kelly R.M."/>
        </authorList>
    </citation>
    <scope>NUCLEOTIDE SEQUENCE [LARGE SCALE GENOMIC DNA]</scope>
    <source>
        <strain evidence="3">ATCC 700167 / DSM 13100 / OL</strain>
    </source>
</reference>
<accession>E4Q5S9</accession>
<proteinExistence type="predicted"/>
<sequence>MPHIIAINNIVDNLKPSLLHLFGNGLGSGGNFSVLLGGLKSSWLETGAESAVGTMIYQVGIVGFALYICFLLMIDWYYYKKEEIIEKLSIKLNFDIAYFFKVIYGLIIASIFQENTLAPQCISYFMITAGILLKLIFSYEKIEI</sequence>
<evidence type="ECO:0000256" key="1">
    <source>
        <dbReference type="SAM" id="Phobius"/>
    </source>
</evidence>
<dbReference type="Proteomes" id="UP000006889">
    <property type="component" value="Chromosome"/>
</dbReference>
<feature type="transmembrane region" description="Helical" evidence="1">
    <location>
        <begin position="117"/>
        <end position="137"/>
    </location>
</feature>
<keyword evidence="1" id="KW-0812">Transmembrane</keyword>
<gene>
    <name evidence="2" type="ordered locus">Calow_1964</name>
</gene>